<name>A0A517YXI7_9BACT</name>
<proteinExistence type="predicted"/>
<dbReference type="Proteomes" id="UP000317369">
    <property type="component" value="Chromosome"/>
</dbReference>
<evidence type="ECO:0000313" key="1">
    <source>
        <dbReference type="EMBL" id="QDU34937.1"/>
    </source>
</evidence>
<gene>
    <name evidence="1" type="ORF">KS4_30140</name>
</gene>
<organism evidence="1 2">
    <name type="scientific">Poriferisphaera corsica</name>
    <dbReference type="NCBI Taxonomy" id="2528020"/>
    <lineage>
        <taxon>Bacteria</taxon>
        <taxon>Pseudomonadati</taxon>
        <taxon>Planctomycetota</taxon>
        <taxon>Phycisphaerae</taxon>
        <taxon>Phycisphaerales</taxon>
        <taxon>Phycisphaeraceae</taxon>
        <taxon>Poriferisphaera</taxon>
    </lineage>
</organism>
<dbReference type="AlphaFoldDB" id="A0A517YXI7"/>
<dbReference type="KEGG" id="pcor:KS4_30140"/>
<dbReference type="EMBL" id="CP036425">
    <property type="protein sequence ID" value="QDU34937.1"/>
    <property type="molecule type" value="Genomic_DNA"/>
</dbReference>
<evidence type="ECO:0000313" key="2">
    <source>
        <dbReference type="Proteomes" id="UP000317369"/>
    </source>
</evidence>
<protein>
    <submittedName>
        <fullName evidence="1">Uncharacterized protein</fullName>
    </submittedName>
</protein>
<sequence>MSIQREGEVKGMSEGIGDEVRLRRIGLSLEKLKAQVRWWVRGCGKRLE</sequence>
<dbReference type="RefSeq" id="WP_200761287.1">
    <property type="nucleotide sequence ID" value="NZ_CP036425.1"/>
</dbReference>
<reference evidence="1 2" key="1">
    <citation type="submission" date="2019-02" db="EMBL/GenBank/DDBJ databases">
        <title>Deep-cultivation of Planctomycetes and their phenomic and genomic characterization uncovers novel biology.</title>
        <authorList>
            <person name="Wiegand S."/>
            <person name="Jogler M."/>
            <person name="Boedeker C."/>
            <person name="Pinto D."/>
            <person name="Vollmers J."/>
            <person name="Rivas-Marin E."/>
            <person name="Kohn T."/>
            <person name="Peeters S.H."/>
            <person name="Heuer A."/>
            <person name="Rast P."/>
            <person name="Oberbeckmann S."/>
            <person name="Bunk B."/>
            <person name="Jeske O."/>
            <person name="Meyerdierks A."/>
            <person name="Storesund J.E."/>
            <person name="Kallscheuer N."/>
            <person name="Luecker S."/>
            <person name="Lage O.M."/>
            <person name="Pohl T."/>
            <person name="Merkel B.J."/>
            <person name="Hornburger P."/>
            <person name="Mueller R.-W."/>
            <person name="Bruemmer F."/>
            <person name="Labrenz M."/>
            <person name="Spormann A.M."/>
            <person name="Op den Camp H."/>
            <person name="Overmann J."/>
            <person name="Amann R."/>
            <person name="Jetten M.S.M."/>
            <person name="Mascher T."/>
            <person name="Medema M.H."/>
            <person name="Devos D.P."/>
            <person name="Kaster A.-K."/>
            <person name="Ovreas L."/>
            <person name="Rohde M."/>
            <person name="Galperin M.Y."/>
            <person name="Jogler C."/>
        </authorList>
    </citation>
    <scope>NUCLEOTIDE SEQUENCE [LARGE SCALE GENOMIC DNA]</scope>
    <source>
        <strain evidence="1 2">KS4</strain>
    </source>
</reference>
<accession>A0A517YXI7</accession>
<keyword evidence="2" id="KW-1185">Reference proteome</keyword>